<comment type="caution">
    <text evidence="1">The sequence shown here is derived from an EMBL/GenBank/DDBJ whole genome shotgun (WGS) entry which is preliminary data.</text>
</comment>
<accession>A0A8H7WBS5</accession>
<dbReference type="OrthoDB" id="4413570at2759"/>
<name>A0A8H7WBS5_9HELO</name>
<dbReference type="AlphaFoldDB" id="A0A8H7WBS5"/>
<proteinExistence type="predicted"/>
<protein>
    <submittedName>
        <fullName evidence="1">Uncharacterized protein</fullName>
    </submittedName>
</protein>
<evidence type="ECO:0000313" key="2">
    <source>
        <dbReference type="Proteomes" id="UP000664132"/>
    </source>
</evidence>
<sequence length="441" mass="50145">MAEPVPGFLRIALEIRLQIYTIALDQRLGYHQPTYLAISAVSKQLRREVLGIVLANSKFFQSLEHLANWTARAPPHLLPLVSNVSIHIFKESLLPIADAPRRSASDSKLYDASTAEWWEAEYARRAPKFMEKPPSPSWAANFLDRLKIFEKKPGNVGDQSPISSAWNSFTAIREIRKIWLVIKDGSNPSPVRRNDIEQQLLLDMMASKFTHLQELTIFSNLVSLEYIRKFRDLRTLRFTGYSWSTPTETADILCSLKNLDSVIIFRYPDHYDRDNSILTAALPAYKSLTPEVIEKLNPLKTFQVQHMTSDVSSLHITVPMINALRVHIDSLRSLSISSDRPHRMDVVRSIMQFTASSNLRYLNLSLWFGPLIGYLDLSTFIPRTIKHGEASLKLAPSPRFAFDQLSWLKVFTSGICFSNTTGDHICASPYDPCSGDKTDYL</sequence>
<organism evidence="1 2">
    <name type="scientific">Cadophora malorum</name>
    <dbReference type="NCBI Taxonomy" id="108018"/>
    <lineage>
        <taxon>Eukaryota</taxon>
        <taxon>Fungi</taxon>
        <taxon>Dikarya</taxon>
        <taxon>Ascomycota</taxon>
        <taxon>Pezizomycotina</taxon>
        <taxon>Leotiomycetes</taxon>
        <taxon>Helotiales</taxon>
        <taxon>Ploettnerulaceae</taxon>
        <taxon>Cadophora</taxon>
    </lineage>
</organism>
<dbReference type="InterPro" id="IPR032675">
    <property type="entry name" value="LRR_dom_sf"/>
</dbReference>
<dbReference type="Proteomes" id="UP000664132">
    <property type="component" value="Unassembled WGS sequence"/>
</dbReference>
<gene>
    <name evidence="1" type="ORF">IFR04_004913</name>
</gene>
<dbReference type="Gene3D" id="3.80.10.10">
    <property type="entry name" value="Ribonuclease Inhibitor"/>
    <property type="match status" value="1"/>
</dbReference>
<reference evidence="1" key="1">
    <citation type="submission" date="2021-02" db="EMBL/GenBank/DDBJ databases">
        <title>Genome sequence Cadophora malorum strain M34.</title>
        <authorList>
            <person name="Stefanovic E."/>
            <person name="Vu D."/>
            <person name="Scully C."/>
            <person name="Dijksterhuis J."/>
            <person name="Roader J."/>
            <person name="Houbraken J."/>
        </authorList>
    </citation>
    <scope>NUCLEOTIDE SEQUENCE</scope>
    <source>
        <strain evidence="1">M34</strain>
    </source>
</reference>
<evidence type="ECO:0000313" key="1">
    <source>
        <dbReference type="EMBL" id="KAG4421934.1"/>
    </source>
</evidence>
<dbReference type="EMBL" id="JAFJYH010000057">
    <property type="protein sequence ID" value="KAG4421934.1"/>
    <property type="molecule type" value="Genomic_DNA"/>
</dbReference>
<dbReference type="SUPFAM" id="SSF52047">
    <property type="entry name" value="RNI-like"/>
    <property type="match status" value="1"/>
</dbReference>
<keyword evidence="2" id="KW-1185">Reference proteome</keyword>